<dbReference type="SMART" id="SM00530">
    <property type="entry name" value="HTH_XRE"/>
    <property type="match status" value="1"/>
</dbReference>
<keyword evidence="4" id="KW-1185">Reference proteome</keyword>
<reference evidence="3" key="2">
    <citation type="submission" date="2020-09" db="EMBL/GenBank/DDBJ databases">
        <authorList>
            <person name="Sun Q."/>
            <person name="Ohkuma M."/>
        </authorList>
    </citation>
    <scope>NUCLEOTIDE SEQUENCE</scope>
    <source>
        <strain evidence="3">JCM 31311</strain>
    </source>
</reference>
<dbReference type="Gene3D" id="1.10.260.40">
    <property type="entry name" value="lambda repressor-like DNA-binding domains"/>
    <property type="match status" value="1"/>
</dbReference>
<evidence type="ECO:0000313" key="3">
    <source>
        <dbReference type="EMBL" id="GGR40255.1"/>
    </source>
</evidence>
<dbReference type="RefSeq" id="WP_189093812.1">
    <property type="nucleotide sequence ID" value="NZ_BMQL01000103.1"/>
</dbReference>
<evidence type="ECO:0000313" key="4">
    <source>
        <dbReference type="Proteomes" id="UP000603865"/>
    </source>
</evidence>
<dbReference type="Pfam" id="PF13560">
    <property type="entry name" value="HTH_31"/>
    <property type="match status" value="1"/>
</dbReference>
<dbReference type="InterPro" id="IPR010982">
    <property type="entry name" value="Lambda_DNA-bd_dom_sf"/>
</dbReference>
<dbReference type="EMBL" id="BMQL01000103">
    <property type="protein sequence ID" value="GGR40255.1"/>
    <property type="molecule type" value="Genomic_DNA"/>
</dbReference>
<dbReference type="Proteomes" id="UP000603865">
    <property type="component" value="Unassembled WGS sequence"/>
</dbReference>
<evidence type="ECO:0000256" key="1">
    <source>
        <dbReference type="SAM" id="MobiDB-lite"/>
    </source>
</evidence>
<gene>
    <name evidence="3" type="ORF">GCM10008957_55990</name>
</gene>
<comment type="caution">
    <text evidence="3">The sequence shown here is derived from an EMBL/GenBank/DDBJ whole genome shotgun (WGS) entry which is preliminary data.</text>
</comment>
<dbReference type="CDD" id="cd00093">
    <property type="entry name" value="HTH_XRE"/>
    <property type="match status" value="1"/>
</dbReference>
<dbReference type="SUPFAM" id="SSF47413">
    <property type="entry name" value="lambda repressor-like DNA-binding domains"/>
    <property type="match status" value="1"/>
</dbReference>
<dbReference type="GO" id="GO:0003677">
    <property type="term" value="F:DNA binding"/>
    <property type="evidence" value="ECO:0007669"/>
    <property type="project" value="InterPro"/>
</dbReference>
<organism evidence="3 4">
    <name type="scientific">Deinococcus ruber</name>
    <dbReference type="NCBI Taxonomy" id="1848197"/>
    <lineage>
        <taxon>Bacteria</taxon>
        <taxon>Thermotogati</taxon>
        <taxon>Deinococcota</taxon>
        <taxon>Deinococci</taxon>
        <taxon>Deinococcales</taxon>
        <taxon>Deinococcaceae</taxon>
        <taxon>Deinococcus</taxon>
    </lineage>
</organism>
<dbReference type="AlphaFoldDB" id="A0A918KXM2"/>
<evidence type="ECO:0000259" key="2">
    <source>
        <dbReference type="PROSITE" id="PS50943"/>
    </source>
</evidence>
<proteinExistence type="predicted"/>
<dbReference type="InterPro" id="IPR001387">
    <property type="entry name" value="Cro/C1-type_HTH"/>
</dbReference>
<reference evidence="3" key="1">
    <citation type="journal article" date="2014" name="Int. J. Syst. Evol. Microbiol.">
        <title>Complete genome sequence of Corynebacterium casei LMG S-19264T (=DSM 44701T), isolated from a smear-ripened cheese.</title>
        <authorList>
            <consortium name="US DOE Joint Genome Institute (JGI-PGF)"/>
            <person name="Walter F."/>
            <person name="Albersmeier A."/>
            <person name="Kalinowski J."/>
            <person name="Ruckert C."/>
        </authorList>
    </citation>
    <scope>NUCLEOTIDE SEQUENCE</scope>
    <source>
        <strain evidence="3">JCM 31311</strain>
    </source>
</reference>
<feature type="domain" description="HTH cro/C1-type" evidence="2">
    <location>
        <begin position="25"/>
        <end position="81"/>
    </location>
</feature>
<dbReference type="PROSITE" id="PS50943">
    <property type="entry name" value="HTH_CROC1"/>
    <property type="match status" value="1"/>
</dbReference>
<name>A0A918KXM2_9DEIO</name>
<protein>
    <recommendedName>
        <fullName evidence="2">HTH cro/C1-type domain-containing protein</fullName>
    </recommendedName>
</protein>
<sequence length="169" mass="18630">MAGRSFTARGSEGQALDKHGAGQLIRQRREALGYTQEDVVAHTSIPVSTYVSELENGKVSVGRSKHFPSLAQFLQLSEADVRAINPAAVIEVRAAPRPAEQLERELSPNLARAAELYADRPRYAGFGTPRWLNYLNAFNFYDGQEPEPEGWAELFLTLKQSNVTPGDGE</sequence>
<feature type="region of interest" description="Disordered" evidence="1">
    <location>
        <begin position="1"/>
        <end position="22"/>
    </location>
</feature>
<accession>A0A918KXM2</accession>